<dbReference type="Pfam" id="PF13245">
    <property type="entry name" value="AAA_19"/>
    <property type="match status" value="1"/>
</dbReference>
<dbReference type="GeneID" id="47721951"/>
<keyword evidence="3 5" id="KW-0347">Helicase</keyword>
<sequence>MDTINQIKKKIEKNISYVLEAGAGSGKTYALIQTINYLIETKGEKIQLNNQRIVCITYTNVAKNEIIERLQNNPLVLVSTIHEFLWDCIKPYNKQLLIEFDKINTVNNKKEPSKYESGLINRIKSVEYSDRKFSDFENGKIGHDDLITLSLKMFENNKLLTTILASKYPYILVDEYQDTAPETIQSLVDFLLTRNKKKILIGFYGDSHQKIYNTGIGSLNEYIISKKITLITKPENYRSSHSVIKLLNKIRTNIEQKIPDGIEKKQGSIQFINCTNYTDKEKNQKTKEYEDSLVPLKNVNYDNIISTLKKKGWNFSENSEDKILIIANSRVAKRGGFGDLYTTYARRYGQGANEALLKRENPITAFFVGSMDKKTSIERKTGIEHLVSFYENKNYNDIIHFLKRNDDTSVNLRKHEDKKIIIDKIEELIKIRETKKVKDVFDFLINNKLIKFSQGMLRFIERIKTDTEGLDENTKKRIEKDIGFNSSLMELPYIEFVNLFKHTQNQNVFSTKHGTKGEEYRNVLVVIDDTSWKSQYKFEGYFDNSDNSNERKERTKNLFYVSCSRAKENLVVLALSKMGEQAMKQIEVWFGSENIKQIK</sequence>
<evidence type="ECO:0000313" key="7">
    <source>
        <dbReference type="EMBL" id="SFZ80254.1"/>
    </source>
</evidence>
<name>A0A2H1E794_9FLAO</name>
<dbReference type="PANTHER" id="PTHR11070:SF3">
    <property type="entry name" value="DNA 3'-5' HELICASE"/>
    <property type="match status" value="1"/>
</dbReference>
<dbReference type="AlphaFoldDB" id="A0A2H1E794"/>
<dbReference type="GO" id="GO:0005829">
    <property type="term" value="C:cytosol"/>
    <property type="evidence" value="ECO:0007669"/>
    <property type="project" value="TreeGrafter"/>
</dbReference>
<evidence type="ECO:0000256" key="3">
    <source>
        <dbReference type="ARBA" id="ARBA00022806"/>
    </source>
</evidence>
<dbReference type="GO" id="GO:0000725">
    <property type="term" value="P:recombinational repair"/>
    <property type="evidence" value="ECO:0007669"/>
    <property type="project" value="TreeGrafter"/>
</dbReference>
<dbReference type="PANTHER" id="PTHR11070">
    <property type="entry name" value="UVRD / RECB / PCRA DNA HELICASE FAMILY MEMBER"/>
    <property type="match status" value="1"/>
</dbReference>
<keyword evidence="2 5" id="KW-0378">Hydrolase</keyword>
<dbReference type="SUPFAM" id="SSF52540">
    <property type="entry name" value="P-loop containing nucleoside triphosphate hydrolases"/>
    <property type="match status" value="1"/>
</dbReference>
<dbReference type="InterPro" id="IPR000212">
    <property type="entry name" value="DNA_helicase_UvrD/REP"/>
</dbReference>
<dbReference type="GO" id="GO:0005524">
    <property type="term" value="F:ATP binding"/>
    <property type="evidence" value="ECO:0007669"/>
    <property type="project" value="UniProtKB-UniRule"/>
</dbReference>
<dbReference type="GO" id="GO:0043138">
    <property type="term" value="F:3'-5' DNA helicase activity"/>
    <property type="evidence" value="ECO:0007669"/>
    <property type="project" value="TreeGrafter"/>
</dbReference>
<organism evidence="7 8">
    <name type="scientific">Tenacibaculum maritimum NCIMB 2154</name>
    <dbReference type="NCBI Taxonomy" id="1349785"/>
    <lineage>
        <taxon>Bacteria</taxon>
        <taxon>Pseudomonadati</taxon>
        <taxon>Bacteroidota</taxon>
        <taxon>Flavobacteriia</taxon>
        <taxon>Flavobacteriales</taxon>
        <taxon>Flavobacteriaceae</taxon>
        <taxon>Tenacibaculum</taxon>
    </lineage>
</organism>
<dbReference type="EMBL" id="LT634361">
    <property type="protein sequence ID" value="SFZ80254.1"/>
    <property type="molecule type" value="Genomic_DNA"/>
</dbReference>
<feature type="domain" description="UvrD-like helicase ATP-binding" evidence="6">
    <location>
        <begin position="1"/>
        <end position="253"/>
    </location>
</feature>
<dbReference type="InterPro" id="IPR014016">
    <property type="entry name" value="UvrD-like_ATP-bd"/>
</dbReference>
<dbReference type="GO" id="GO:0003677">
    <property type="term" value="F:DNA binding"/>
    <property type="evidence" value="ECO:0007669"/>
    <property type="project" value="InterPro"/>
</dbReference>
<reference evidence="7 8" key="1">
    <citation type="submission" date="2016-11" db="EMBL/GenBank/DDBJ databases">
        <authorList>
            <person name="Jaros S."/>
            <person name="Januszkiewicz K."/>
            <person name="Wedrychowicz H."/>
        </authorList>
    </citation>
    <scope>NUCLEOTIDE SEQUENCE [LARGE SCALE GENOMIC DNA]</scope>
    <source>
        <strain evidence="7">NCIMB 2154T</strain>
    </source>
</reference>
<dbReference type="InterPro" id="IPR027417">
    <property type="entry name" value="P-loop_NTPase"/>
</dbReference>
<dbReference type="Gene3D" id="3.40.50.300">
    <property type="entry name" value="P-loop containing nucleotide triphosphate hydrolases"/>
    <property type="match status" value="2"/>
</dbReference>
<evidence type="ECO:0000259" key="6">
    <source>
        <dbReference type="PROSITE" id="PS51198"/>
    </source>
</evidence>
<evidence type="ECO:0000256" key="5">
    <source>
        <dbReference type="PROSITE-ProRule" id="PRU00560"/>
    </source>
</evidence>
<keyword evidence="8" id="KW-1185">Reference proteome</keyword>
<evidence type="ECO:0000256" key="2">
    <source>
        <dbReference type="ARBA" id="ARBA00022801"/>
    </source>
</evidence>
<evidence type="ECO:0000256" key="1">
    <source>
        <dbReference type="ARBA" id="ARBA00022741"/>
    </source>
</evidence>
<keyword evidence="1 5" id="KW-0547">Nucleotide-binding</keyword>
<dbReference type="KEGG" id="tmar:MARIT_0346"/>
<gene>
    <name evidence="7" type="ORF">MARIT_0346</name>
</gene>
<dbReference type="RefSeq" id="WP_100210589.1">
    <property type="nucleotide sequence ID" value="NZ_CP138495.1"/>
</dbReference>
<keyword evidence="4 5" id="KW-0067">ATP-binding</keyword>
<evidence type="ECO:0000313" key="8">
    <source>
        <dbReference type="Proteomes" id="UP000231564"/>
    </source>
</evidence>
<accession>A0A2H1E794</accession>
<dbReference type="Proteomes" id="UP000231564">
    <property type="component" value="Chromosome MARIT"/>
</dbReference>
<dbReference type="PROSITE" id="PS51198">
    <property type="entry name" value="UVRD_HELICASE_ATP_BIND"/>
    <property type="match status" value="1"/>
</dbReference>
<proteinExistence type="predicted"/>
<dbReference type="GO" id="GO:0016787">
    <property type="term" value="F:hydrolase activity"/>
    <property type="evidence" value="ECO:0007669"/>
    <property type="project" value="UniProtKB-UniRule"/>
</dbReference>
<evidence type="ECO:0000256" key="4">
    <source>
        <dbReference type="ARBA" id="ARBA00022840"/>
    </source>
</evidence>
<protein>
    <submittedName>
        <fullName evidence="7">DNA and RNA helicase family protein</fullName>
    </submittedName>
</protein>
<dbReference type="OrthoDB" id="9765670at2"/>
<feature type="binding site" evidence="5">
    <location>
        <begin position="21"/>
        <end position="28"/>
    </location>
    <ligand>
        <name>ATP</name>
        <dbReference type="ChEBI" id="CHEBI:30616"/>
    </ligand>
</feature>